<dbReference type="SUPFAM" id="SSF50044">
    <property type="entry name" value="SH3-domain"/>
    <property type="match status" value="1"/>
</dbReference>
<evidence type="ECO:0000256" key="2">
    <source>
        <dbReference type="ARBA" id="ARBA00009739"/>
    </source>
</evidence>
<keyword evidence="7" id="KW-0346">Stress response</keyword>
<dbReference type="InterPro" id="IPR035522">
    <property type="entry name" value="Sho1_SH3"/>
</dbReference>
<feature type="transmembrane region" description="Helical" evidence="10">
    <location>
        <begin position="65"/>
        <end position="82"/>
    </location>
</feature>
<evidence type="ECO:0000256" key="10">
    <source>
        <dbReference type="SAM" id="Phobius"/>
    </source>
</evidence>
<name>A0ABR2VTH2_9FUNG</name>
<comment type="subcellular location">
    <subcellularLocation>
        <location evidence="1">Cell membrane</location>
        <topology evidence="1">Multi-pass membrane protein</topology>
    </subcellularLocation>
</comment>
<evidence type="ECO:0000259" key="11">
    <source>
        <dbReference type="PROSITE" id="PS50002"/>
    </source>
</evidence>
<feature type="transmembrane region" description="Helical" evidence="10">
    <location>
        <begin position="38"/>
        <end position="58"/>
    </location>
</feature>
<feature type="domain" description="SH3" evidence="11">
    <location>
        <begin position="174"/>
        <end position="233"/>
    </location>
</feature>
<organism evidence="12 13">
    <name type="scientific">Basidiobolus ranarum</name>
    <dbReference type="NCBI Taxonomy" id="34480"/>
    <lineage>
        <taxon>Eukaryota</taxon>
        <taxon>Fungi</taxon>
        <taxon>Fungi incertae sedis</taxon>
        <taxon>Zoopagomycota</taxon>
        <taxon>Entomophthoromycotina</taxon>
        <taxon>Basidiobolomycetes</taxon>
        <taxon>Basidiobolales</taxon>
        <taxon>Basidiobolaceae</taxon>
        <taxon>Basidiobolus</taxon>
    </lineage>
</organism>
<dbReference type="InterPro" id="IPR036028">
    <property type="entry name" value="SH3-like_dom_sf"/>
</dbReference>
<evidence type="ECO:0000313" key="12">
    <source>
        <dbReference type="EMBL" id="KAK9701431.1"/>
    </source>
</evidence>
<proteinExistence type="inferred from homology"/>
<reference evidence="12 13" key="1">
    <citation type="submission" date="2023-04" db="EMBL/GenBank/DDBJ databases">
        <title>Genome of Basidiobolus ranarum AG-B5.</title>
        <authorList>
            <person name="Stajich J.E."/>
            <person name="Carter-House D."/>
            <person name="Gryganskyi A."/>
        </authorList>
    </citation>
    <scope>NUCLEOTIDE SEQUENCE [LARGE SCALE GENOMIC DNA]</scope>
    <source>
        <strain evidence="12 13">AG-B5</strain>
    </source>
</reference>
<sequence>MYTSFSRRSPLFLVALILNLCGLVVIFASSCALRASGFTWFVVGYLFCLIFGISVATFGGFIRKLRLAFLPLIAVAIMFLVIEIDDTIYSKVTSIVALGSGCILAAIGMFTWMFGLGFDGDQHIEDDQSAYSSDMIESNASPQLGEIDHHIMQGRNSTSTTGMGYYPSLIQNPKYTYKARAIYSYEASNVDPNEISFVKDETLDIVDTKGKWWQARRSDGTVGIVPSNYLRII</sequence>
<dbReference type="CDD" id="cd11855">
    <property type="entry name" value="SH3_Sho1p"/>
    <property type="match status" value="1"/>
</dbReference>
<comment type="similarity">
    <text evidence="2">Belongs to the SHO1 family.</text>
</comment>
<keyword evidence="5 10" id="KW-0812">Transmembrane</keyword>
<dbReference type="PROSITE" id="PS51257">
    <property type="entry name" value="PROKAR_LIPOPROTEIN"/>
    <property type="match status" value="1"/>
</dbReference>
<keyword evidence="8 10" id="KW-0472">Membrane</keyword>
<evidence type="ECO:0000256" key="5">
    <source>
        <dbReference type="ARBA" id="ARBA00022692"/>
    </source>
</evidence>
<dbReference type="InterPro" id="IPR001452">
    <property type="entry name" value="SH3_domain"/>
</dbReference>
<keyword evidence="3 9" id="KW-0728">SH3 domain</keyword>
<dbReference type="Gene3D" id="2.30.30.40">
    <property type="entry name" value="SH3 Domains"/>
    <property type="match status" value="1"/>
</dbReference>
<dbReference type="PRINTS" id="PR00452">
    <property type="entry name" value="SH3DOMAIN"/>
</dbReference>
<keyword evidence="13" id="KW-1185">Reference proteome</keyword>
<protein>
    <submittedName>
        <fullName evidence="12">Transmembrane osmosensor</fullName>
    </submittedName>
</protein>
<dbReference type="SMART" id="SM00326">
    <property type="entry name" value="SH3"/>
    <property type="match status" value="1"/>
</dbReference>
<keyword evidence="6 10" id="KW-1133">Transmembrane helix</keyword>
<evidence type="ECO:0000313" key="13">
    <source>
        <dbReference type="Proteomes" id="UP001479436"/>
    </source>
</evidence>
<accession>A0ABR2VTH2</accession>
<dbReference type="Proteomes" id="UP001479436">
    <property type="component" value="Unassembled WGS sequence"/>
</dbReference>
<evidence type="ECO:0000256" key="1">
    <source>
        <dbReference type="ARBA" id="ARBA00004651"/>
    </source>
</evidence>
<gene>
    <name evidence="12" type="primary">SHO1_5</name>
    <name evidence="12" type="ORF">K7432_011723</name>
</gene>
<evidence type="ECO:0000256" key="3">
    <source>
        <dbReference type="ARBA" id="ARBA00022443"/>
    </source>
</evidence>
<keyword evidence="4" id="KW-1003">Cell membrane</keyword>
<dbReference type="EMBL" id="JASJQH010007815">
    <property type="protein sequence ID" value="KAK9701431.1"/>
    <property type="molecule type" value="Genomic_DNA"/>
</dbReference>
<feature type="transmembrane region" description="Helical" evidence="10">
    <location>
        <begin position="94"/>
        <end position="114"/>
    </location>
</feature>
<evidence type="ECO:0000256" key="6">
    <source>
        <dbReference type="ARBA" id="ARBA00022989"/>
    </source>
</evidence>
<comment type="caution">
    <text evidence="12">The sequence shown here is derived from an EMBL/GenBank/DDBJ whole genome shotgun (WGS) entry which is preliminary data.</text>
</comment>
<evidence type="ECO:0000256" key="7">
    <source>
        <dbReference type="ARBA" id="ARBA00023016"/>
    </source>
</evidence>
<evidence type="ECO:0000256" key="4">
    <source>
        <dbReference type="ARBA" id="ARBA00022475"/>
    </source>
</evidence>
<evidence type="ECO:0000256" key="8">
    <source>
        <dbReference type="ARBA" id="ARBA00023136"/>
    </source>
</evidence>
<dbReference type="Pfam" id="PF00018">
    <property type="entry name" value="SH3_1"/>
    <property type="match status" value="1"/>
</dbReference>
<evidence type="ECO:0000256" key="9">
    <source>
        <dbReference type="PROSITE-ProRule" id="PRU00192"/>
    </source>
</evidence>
<dbReference type="PROSITE" id="PS50002">
    <property type="entry name" value="SH3"/>
    <property type="match status" value="1"/>
</dbReference>